<dbReference type="InterPro" id="IPR042197">
    <property type="entry name" value="Apaf_helical"/>
</dbReference>
<dbReference type="InterPro" id="IPR058922">
    <property type="entry name" value="WHD_DRP"/>
</dbReference>
<evidence type="ECO:0000256" key="1">
    <source>
        <dbReference type="ARBA" id="ARBA00022737"/>
    </source>
</evidence>
<evidence type="ECO:0000259" key="6">
    <source>
        <dbReference type="Pfam" id="PF23598"/>
    </source>
</evidence>
<feature type="domain" description="NB-ARC" evidence="4">
    <location>
        <begin position="206"/>
        <end position="288"/>
    </location>
</feature>
<dbReference type="Gene3D" id="1.10.8.430">
    <property type="entry name" value="Helical domain of apoptotic protease-activating factors"/>
    <property type="match status" value="1"/>
</dbReference>
<dbReference type="Pfam" id="PF23598">
    <property type="entry name" value="LRR_14"/>
    <property type="match status" value="1"/>
</dbReference>
<dbReference type="Gene3D" id="3.80.10.10">
    <property type="entry name" value="Ribonuclease Inhibitor"/>
    <property type="match status" value="1"/>
</dbReference>
<dbReference type="InterPro" id="IPR036388">
    <property type="entry name" value="WH-like_DNA-bd_sf"/>
</dbReference>
<feature type="domain" description="Disease resistance protein winged helix" evidence="5">
    <location>
        <begin position="340"/>
        <end position="410"/>
    </location>
</feature>
<evidence type="ECO:0000256" key="3">
    <source>
        <dbReference type="SAM" id="MobiDB-lite"/>
    </source>
</evidence>
<feature type="domain" description="Disease resistance R13L4/SHOC-2-like LRR" evidence="6">
    <location>
        <begin position="457"/>
        <end position="772"/>
    </location>
</feature>
<gene>
    <name evidence="7" type="ORF">NCGR_LOCUS13713</name>
</gene>
<dbReference type="SUPFAM" id="SSF52058">
    <property type="entry name" value="L domain-like"/>
    <property type="match status" value="1"/>
</dbReference>
<sequence length="817" mass="91460">MPEAIAISLSAKLAVALSRGAAVGLAPLLGIGSEISAAARDLDLLRAFLRFADSCHGTDALAAAWVKQRLRKARDKLSRLSAAKEQFGIRPADGPAPPAVSMTRQILAASSHFVEKEEVVGFSAHETQLLGWLVEDSVGATADPGCRAGDGRRRQDHPRHARVQTSGNKPVRLRRVGGRLSGLHDGRSPQQDPKRAAPRRRRARSLVAAVRGHLGNKRYLVVLDDVWDSHLWDKLRHAFLDDETGSRVVITTRSGDVAKAAATERIMVLESLPRHEAWTLFCNVAFREVSGRTCPKHLTELATNMLERCRGLSLAIVSVGNLLALKDRTEFAWRNVPFTPEDLWIKRKILIRKWVAQGFVQDKPGQCTAEDVADHYLDQLVQRSLMQPVARNEFGRAKRCLIHDLIRELIIHRSKEEEGFFQFAKCKKITTDEHDVRIRHLALDRCEDVDSRHVQQVPMLRSFNAFGLLTVLNLWFVKMNKLPSSVTNLHNLRYLGVRDTLIEEIPKDLGKLQNLQILDSKFSMFQRLPSSIAQLKNLRHLIVLKRETSDFLKPYPGTAVGVPDGLENLASLQTLKYVEADKKMVRSLAKLEQMRSLEISVIDASFAADLSSSISRMSFLLRLGVAIKPGVDAVLDLESISRPPLKLQKLALTGRLARGKLPPWICSLTSLVQLRLCGCQIAQDSLVLLAALPRLVNFSLIGAYHDKDMIFSEGSFPILRKLTLEGLPNLSHIAFQQGCLMDLRDLALGHCTELTETPLGMENLKHIQNMELFGMPSEFVGKLKEQNSDAEYHNPASSDFYQAPRFLRLIRFVERNR</sequence>
<dbReference type="Pfam" id="PF00931">
    <property type="entry name" value="NB-ARC"/>
    <property type="match status" value="1"/>
</dbReference>
<evidence type="ECO:0000259" key="5">
    <source>
        <dbReference type="Pfam" id="PF23559"/>
    </source>
</evidence>
<evidence type="ECO:0000259" key="4">
    <source>
        <dbReference type="Pfam" id="PF00931"/>
    </source>
</evidence>
<evidence type="ECO:0008006" key="9">
    <source>
        <dbReference type="Google" id="ProtNLM"/>
    </source>
</evidence>
<dbReference type="PANTHER" id="PTHR23155">
    <property type="entry name" value="DISEASE RESISTANCE PROTEIN RP"/>
    <property type="match status" value="1"/>
</dbReference>
<keyword evidence="2" id="KW-0611">Plant defense</keyword>
<dbReference type="InterPro" id="IPR002182">
    <property type="entry name" value="NB-ARC"/>
</dbReference>
<evidence type="ECO:0000256" key="2">
    <source>
        <dbReference type="ARBA" id="ARBA00022821"/>
    </source>
</evidence>
<dbReference type="Gene3D" id="3.40.50.300">
    <property type="entry name" value="P-loop containing nucleotide triphosphate hydrolases"/>
    <property type="match status" value="1"/>
</dbReference>
<dbReference type="InterPro" id="IPR044974">
    <property type="entry name" value="Disease_R_plants"/>
</dbReference>
<dbReference type="PANTHER" id="PTHR23155:SF943">
    <property type="entry name" value="OS08G0193700 PROTEIN"/>
    <property type="match status" value="1"/>
</dbReference>
<evidence type="ECO:0000313" key="7">
    <source>
        <dbReference type="EMBL" id="CAD6220143.1"/>
    </source>
</evidence>
<reference evidence="7" key="1">
    <citation type="submission" date="2020-10" db="EMBL/GenBank/DDBJ databases">
        <authorList>
            <person name="Han B."/>
            <person name="Lu T."/>
            <person name="Zhao Q."/>
            <person name="Huang X."/>
            <person name="Zhao Y."/>
        </authorList>
    </citation>
    <scope>NUCLEOTIDE SEQUENCE</scope>
</reference>
<accession>A0A811NDH8</accession>
<proteinExistence type="predicted"/>
<dbReference type="EMBL" id="CAJGYO010000003">
    <property type="protein sequence ID" value="CAD6220143.1"/>
    <property type="molecule type" value="Genomic_DNA"/>
</dbReference>
<comment type="caution">
    <text evidence="7">The sequence shown here is derived from an EMBL/GenBank/DDBJ whole genome shotgun (WGS) entry which is preliminary data.</text>
</comment>
<feature type="region of interest" description="Disordered" evidence="3">
    <location>
        <begin position="143"/>
        <end position="203"/>
    </location>
</feature>
<keyword evidence="8" id="KW-1185">Reference proteome</keyword>
<protein>
    <recommendedName>
        <fullName evidence="9">NB-ARC domain-containing protein</fullName>
    </recommendedName>
</protein>
<evidence type="ECO:0000313" key="8">
    <source>
        <dbReference type="Proteomes" id="UP000604825"/>
    </source>
</evidence>
<dbReference type="GO" id="GO:0098542">
    <property type="term" value="P:defense response to other organism"/>
    <property type="evidence" value="ECO:0007669"/>
    <property type="project" value="TreeGrafter"/>
</dbReference>
<dbReference type="InterPro" id="IPR027417">
    <property type="entry name" value="P-loop_NTPase"/>
</dbReference>
<dbReference type="InterPro" id="IPR055414">
    <property type="entry name" value="LRR_R13L4/SHOC2-like"/>
</dbReference>
<feature type="compositionally biased region" description="Basic and acidic residues" evidence="3">
    <location>
        <begin position="182"/>
        <end position="195"/>
    </location>
</feature>
<name>A0A811NDH8_9POAL</name>
<dbReference type="Gene3D" id="1.10.10.10">
    <property type="entry name" value="Winged helix-like DNA-binding domain superfamily/Winged helix DNA-binding domain"/>
    <property type="match status" value="1"/>
</dbReference>
<dbReference type="AlphaFoldDB" id="A0A811NDH8"/>
<dbReference type="OrthoDB" id="635025at2759"/>
<organism evidence="7 8">
    <name type="scientific">Miscanthus lutarioriparius</name>
    <dbReference type="NCBI Taxonomy" id="422564"/>
    <lineage>
        <taxon>Eukaryota</taxon>
        <taxon>Viridiplantae</taxon>
        <taxon>Streptophyta</taxon>
        <taxon>Embryophyta</taxon>
        <taxon>Tracheophyta</taxon>
        <taxon>Spermatophyta</taxon>
        <taxon>Magnoliopsida</taxon>
        <taxon>Liliopsida</taxon>
        <taxon>Poales</taxon>
        <taxon>Poaceae</taxon>
        <taxon>PACMAD clade</taxon>
        <taxon>Panicoideae</taxon>
        <taxon>Andropogonodae</taxon>
        <taxon>Andropogoneae</taxon>
        <taxon>Saccharinae</taxon>
        <taxon>Miscanthus</taxon>
    </lineage>
</organism>
<dbReference type="Proteomes" id="UP000604825">
    <property type="component" value="Unassembled WGS sequence"/>
</dbReference>
<keyword evidence="1" id="KW-0677">Repeat</keyword>
<dbReference type="InterPro" id="IPR032675">
    <property type="entry name" value="LRR_dom_sf"/>
</dbReference>
<dbReference type="GO" id="GO:0043531">
    <property type="term" value="F:ADP binding"/>
    <property type="evidence" value="ECO:0007669"/>
    <property type="project" value="InterPro"/>
</dbReference>
<dbReference type="Pfam" id="PF23559">
    <property type="entry name" value="WHD_DRP"/>
    <property type="match status" value="1"/>
</dbReference>
<dbReference type="SUPFAM" id="SSF52540">
    <property type="entry name" value="P-loop containing nucleoside triphosphate hydrolases"/>
    <property type="match status" value="1"/>
</dbReference>